<keyword evidence="2 4" id="KW-0808">Transferase</keyword>
<evidence type="ECO:0000256" key="2">
    <source>
        <dbReference type="ARBA" id="ARBA00022679"/>
    </source>
</evidence>
<comment type="caution">
    <text evidence="4">The sequence shown here is derived from an EMBL/GenBank/DDBJ whole genome shotgun (WGS) entry which is preliminary data.</text>
</comment>
<keyword evidence="5" id="KW-1185">Reference proteome</keyword>
<gene>
    <name evidence="4" type="ORF">NYR02_11855</name>
</gene>
<sequence length="327" mass="36229">MTSQHTLTDYVRILARGKNASRSMTHEEALFTMRTMLAGDYEPEQLGAIFMLMRVKEESPEELAGFAAAINELWPADIAADLIWPSYAGKRRQPFWCFLSALLLTQMGYRILFHGTESHTAGRLYSAEVFAHFNVPIATTMADLNSLSASSPLLYLPCAVLNPQLQRWLSLKSILGVRSPINTVMKTIAPPGIPSVQGVFHPNYAFTHIDAARLNQTDAVVIKGEGGEFEVNPERDCIVRTLLNGIAGEIRIPKLASHIDDKPQEISIHWLEQIWSGATQNTYATAAIVHTAALALCAIEKNNDIEASLQRCSEAWNSRLPLTTELK</sequence>
<name>A0A9X2WFY8_9GAMM</name>
<dbReference type="EMBL" id="JAOANI010000019">
    <property type="protein sequence ID" value="MCT7359707.1"/>
    <property type="molecule type" value="Genomic_DNA"/>
</dbReference>
<evidence type="ECO:0000313" key="4">
    <source>
        <dbReference type="EMBL" id="MCT7359707.1"/>
    </source>
</evidence>
<proteinExistence type="predicted"/>
<keyword evidence="1" id="KW-0328">Glycosyltransferase</keyword>
<dbReference type="GO" id="GO:0004048">
    <property type="term" value="F:anthranilate phosphoribosyltransferase activity"/>
    <property type="evidence" value="ECO:0007669"/>
    <property type="project" value="InterPro"/>
</dbReference>
<accession>A0A9X2WFY8</accession>
<dbReference type="InterPro" id="IPR005940">
    <property type="entry name" value="Anthranilate_Pribosyl_Tfrase"/>
</dbReference>
<dbReference type="PANTHER" id="PTHR43285:SF4">
    <property type="entry name" value="TRANSFERASE"/>
    <property type="match status" value="1"/>
</dbReference>
<dbReference type="NCBIfam" id="NF006564">
    <property type="entry name" value="PRK09071.1"/>
    <property type="match status" value="1"/>
</dbReference>
<dbReference type="Pfam" id="PF02885">
    <property type="entry name" value="Glycos_trans_3N"/>
    <property type="match status" value="1"/>
</dbReference>
<dbReference type="InterPro" id="IPR017459">
    <property type="entry name" value="Glycosyl_Trfase_fam3_N_dom"/>
</dbReference>
<evidence type="ECO:0000256" key="1">
    <source>
        <dbReference type="ARBA" id="ARBA00022676"/>
    </source>
</evidence>
<reference evidence="4" key="2">
    <citation type="submission" date="2022-08" db="EMBL/GenBank/DDBJ databases">
        <authorList>
            <person name="Dong C."/>
        </authorList>
    </citation>
    <scope>NUCLEOTIDE SEQUENCE</scope>
    <source>
        <strain evidence="4">59MF3M-4</strain>
    </source>
</reference>
<dbReference type="GO" id="GO:0000162">
    <property type="term" value="P:L-tryptophan biosynthetic process"/>
    <property type="evidence" value="ECO:0007669"/>
    <property type="project" value="InterPro"/>
</dbReference>
<dbReference type="SUPFAM" id="SSF47648">
    <property type="entry name" value="Nucleoside phosphorylase/phosphoribosyltransferase N-terminal domain"/>
    <property type="match status" value="1"/>
</dbReference>
<evidence type="ECO:0000313" key="5">
    <source>
        <dbReference type="Proteomes" id="UP001147830"/>
    </source>
</evidence>
<reference evidence="4" key="1">
    <citation type="journal article" date="2022" name="Front. Microbiol.">
        <title>Genome-based taxonomic rearrangement of Oceanobacter-related bacteria including the description of Thalassolituus hydrocarbonoclasticus sp. nov. and Thalassolituus pacificus sp. nov. and emended description of the genus Thalassolituus.</title>
        <authorList>
            <person name="Dong C."/>
            <person name="Wei L."/>
            <person name="Wang J."/>
            <person name="Lai Q."/>
            <person name="Huang Z."/>
            <person name="Shao Z."/>
        </authorList>
    </citation>
    <scope>NUCLEOTIDE SEQUENCE</scope>
    <source>
        <strain evidence="4">59MF3M-4</strain>
    </source>
</reference>
<dbReference type="Gene3D" id="3.40.1030.10">
    <property type="entry name" value="Nucleoside phosphorylase/phosphoribosyltransferase catalytic domain"/>
    <property type="match status" value="1"/>
</dbReference>
<feature type="domain" description="Glycosyl transferase family 3 N-terminal" evidence="3">
    <location>
        <begin position="10"/>
        <end position="70"/>
    </location>
</feature>
<dbReference type="AlphaFoldDB" id="A0A9X2WFY8"/>
<organism evidence="4 5">
    <name type="scientific">Thalassolituus pacificus</name>
    <dbReference type="NCBI Taxonomy" id="2975440"/>
    <lineage>
        <taxon>Bacteria</taxon>
        <taxon>Pseudomonadati</taxon>
        <taxon>Pseudomonadota</taxon>
        <taxon>Gammaproteobacteria</taxon>
        <taxon>Oceanospirillales</taxon>
        <taxon>Oceanospirillaceae</taxon>
        <taxon>Thalassolituus</taxon>
    </lineage>
</organism>
<dbReference type="SUPFAM" id="SSF52418">
    <property type="entry name" value="Nucleoside phosphorylase/phosphoribosyltransferase catalytic domain"/>
    <property type="match status" value="1"/>
</dbReference>
<dbReference type="PANTHER" id="PTHR43285">
    <property type="entry name" value="ANTHRANILATE PHOSPHORIBOSYLTRANSFERASE"/>
    <property type="match status" value="1"/>
</dbReference>
<evidence type="ECO:0000259" key="3">
    <source>
        <dbReference type="Pfam" id="PF02885"/>
    </source>
</evidence>
<dbReference type="InterPro" id="IPR036320">
    <property type="entry name" value="Glycosyl_Trfase_fam3_N_dom_sf"/>
</dbReference>
<dbReference type="Proteomes" id="UP001147830">
    <property type="component" value="Unassembled WGS sequence"/>
</dbReference>
<dbReference type="InterPro" id="IPR035902">
    <property type="entry name" value="Nuc_phospho_transferase"/>
</dbReference>
<dbReference type="GO" id="GO:0005829">
    <property type="term" value="C:cytosol"/>
    <property type="evidence" value="ECO:0007669"/>
    <property type="project" value="TreeGrafter"/>
</dbReference>
<dbReference type="RefSeq" id="WP_260976568.1">
    <property type="nucleotide sequence ID" value="NZ_JAOANI010000019.1"/>
</dbReference>
<dbReference type="Gene3D" id="1.20.970.10">
    <property type="entry name" value="Transferase, Pyrimidine Nucleoside Phosphorylase, Chain C"/>
    <property type="match status" value="1"/>
</dbReference>
<protein>
    <submittedName>
        <fullName evidence="4">Glycosyl transferase family protein</fullName>
    </submittedName>
</protein>